<proteinExistence type="inferred from homology"/>
<dbReference type="InterPro" id="IPR004821">
    <property type="entry name" value="Cyt_trans-like"/>
</dbReference>
<dbReference type="FunFam" id="3.30.1300.10:FF:000001">
    <property type="entry name" value="Pantothenate synthetase"/>
    <property type="match status" value="1"/>
</dbReference>
<evidence type="ECO:0000256" key="9">
    <source>
        <dbReference type="ARBA" id="ARBA00022840"/>
    </source>
</evidence>
<dbReference type="FunFam" id="3.40.50.620:FF:000114">
    <property type="entry name" value="Pantothenate synthetase"/>
    <property type="match status" value="1"/>
</dbReference>
<dbReference type="NCBIfam" id="TIGR00125">
    <property type="entry name" value="cyt_tran_rel"/>
    <property type="match status" value="1"/>
</dbReference>
<dbReference type="UniPathway" id="UPA00028">
    <property type="reaction ID" value="UER00005"/>
</dbReference>
<protein>
    <recommendedName>
        <fullName evidence="4">pantoate--beta-alanine ligase (AMP-forming)</fullName>
        <ecNumber evidence="4">6.3.2.1</ecNumber>
    </recommendedName>
</protein>
<accession>A0A0F9QJ63</accession>
<evidence type="ECO:0000256" key="8">
    <source>
        <dbReference type="ARBA" id="ARBA00022741"/>
    </source>
</evidence>
<dbReference type="Gene3D" id="3.40.50.620">
    <property type="entry name" value="HUPs"/>
    <property type="match status" value="1"/>
</dbReference>
<evidence type="ECO:0000256" key="5">
    <source>
        <dbReference type="ARBA" id="ARBA00022490"/>
    </source>
</evidence>
<evidence type="ECO:0000256" key="11">
    <source>
        <dbReference type="ARBA" id="ARBA00055042"/>
    </source>
</evidence>
<dbReference type="HAMAP" id="MF_00158">
    <property type="entry name" value="PanC"/>
    <property type="match status" value="1"/>
</dbReference>
<keyword evidence="9" id="KW-0067">ATP-binding</keyword>
<evidence type="ECO:0000256" key="3">
    <source>
        <dbReference type="ARBA" id="ARBA00009256"/>
    </source>
</evidence>
<dbReference type="GO" id="GO:0004592">
    <property type="term" value="F:pantoate-beta-alanine ligase activity"/>
    <property type="evidence" value="ECO:0007669"/>
    <property type="project" value="UniProtKB-EC"/>
</dbReference>
<dbReference type="InterPro" id="IPR014729">
    <property type="entry name" value="Rossmann-like_a/b/a_fold"/>
</dbReference>
<dbReference type="InterPro" id="IPR042176">
    <property type="entry name" value="Pantoate_ligase_C"/>
</dbReference>
<dbReference type="Gene3D" id="3.30.1300.10">
    <property type="entry name" value="Pantoate-beta-alanine ligase, C-terminal domain"/>
    <property type="match status" value="1"/>
</dbReference>
<dbReference type="GO" id="GO:0005524">
    <property type="term" value="F:ATP binding"/>
    <property type="evidence" value="ECO:0007669"/>
    <property type="project" value="UniProtKB-KW"/>
</dbReference>
<comment type="similarity">
    <text evidence="3">Belongs to the pantothenate synthetase family.</text>
</comment>
<comment type="pathway">
    <text evidence="2">Cofactor biosynthesis; (R)-pantothenate biosynthesis; (R)-pantothenate from (R)-pantoate and beta-alanine: step 1/1.</text>
</comment>
<dbReference type="CDD" id="cd00560">
    <property type="entry name" value="PanC"/>
    <property type="match status" value="1"/>
</dbReference>
<name>A0A0F9QJ63_9ZZZZ</name>
<evidence type="ECO:0000256" key="2">
    <source>
        <dbReference type="ARBA" id="ARBA00004990"/>
    </source>
</evidence>
<keyword evidence="7" id="KW-0566">Pantothenate biosynthesis</keyword>
<dbReference type="Pfam" id="PF02569">
    <property type="entry name" value="Pantoate_ligase"/>
    <property type="match status" value="1"/>
</dbReference>
<sequence length="285" mass="32202">MKLIKEISQMKDYRKKIKAPQTVGLVPTMGAFHQGHLSLLRKARQQCDKVVVSVFVNPIQFGKGDDYQRYPRNLSEDISLTEKEGVDVVFAPSLEEMYPQDYSTFVQLGGPLSSTLEGASRSGHFKGVATVLIKLFNIIKPDFSYFGEKDYQQALIVKKVVDELNLDTQTIVLPTIRERDGLALSSRNSYLNKGERKAAVILYKALQKAKLWIEEGERNPFSIVSKMKDLIKKEPLARIDYVAVVNPETLEKVEDIMGEVLVLLAVSIGSTRLIDNMMFSTEIRR</sequence>
<evidence type="ECO:0000313" key="12">
    <source>
        <dbReference type="EMBL" id="KKN13201.1"/>
    </source>
</evidence>
<comment type="function">
    <text evidence="11">Catalyzes the condensation of pantoate with beta-alanine in an ATP-dependent reaction via a pantoyl-adenylate intermediate.</text>
</comment>
<organism evidence="12">
    <name type="scientific">marine sediment metagenome</name>
    <dbReference type="NCBI Taxonomy" id="412755"/>
    <lineage>
        <taxon>unclassified sequences</taxon>
        <taxon>metagenomes</taxon>
        <taxon>ecological metagenomes</taxon>
    </lineage>
</organism>
<evidence type="ECO:0000256" key="4">
    <source>
        <dbReference type="ARBA" id="ARBA00012219"/>
    </source>
</evidence>
<dbReference type="InterPro" id="IPR003721">
    <property type="entry name" value="Pantoate_ligase"/>
</dbReference>
<dbReference type="EC" id="6.3.2.1" evidence="4"/>
<evidence type="ECO:0000256" key="1">
    <source>
        <dbReference type="ARBA" id="ARBA00004496"/>
    </source>
</evidence>
<dbReference type="AlphaFoldDB" id="A0A0F9QJ63"/>
<dbReference type="SUPFAM" id="SSF52374">
    <property type="entry name" value="Nucleotidylyl transferase"/>
    <property type="match status" value="1"/>
</dbReference>
<evidence type="ECO:0000256" key="7">
    <source>
        <dbReference type="ARBA" id="ARBA00022655"/>
    </source>
</evidence>
<keyword evidence="6" id="KW-0436">Ligase</keyword>
<comment type="catalytic activity">
    <reaction evidence="10">
        <text>(R)-pantoate + beta-alanine + ATP = (R)-pantothenate + AMP + diphosphate + H(+)</text>
        <dbReference type="Rhea" id="RHEA:10912"/>
        <dbReference type="ChEBI" id="CHEBI:15378"/>
        <dbReference type="ChEBI" id="CHEBI:15980"/>
        <dbReference type="ChEBI" id="CHEBI:29032"/>
        <dbReference type="ChEBI" id="CHEBI:30616"/>
        <dbReference type="ChEBI" id="CHEBI:33019"/>
        <dbReference type="ChEBI" id="CHEBI:57966"/>
        <dbReference type="ChEBI" id="CHEBI:456215"/>
        <dbReference type="EC" id="6.3.2.1"/>
    </reaction>
</comment>
<evidence type="ECO:0000256" key="10">
    <source>
        <dbReference type="ARBA" id="ARBA00048258"/>
    </source>
</evidence>
<keyword evidence="5" id="KW-0963">Cytoplasm</keyword>
<dbReference type="PANTHER" id="PTHR21299">
    <property type="entry name" value="CYTIDYLATE KINASE/PANTOATE-BETA-ALANINE LIGASE"/>
    <property type="match status" value="1"/>
</dbReference>
<dbReference type="EMBL" id="LAZR01003949">
    <property type="protein sequence ID" value="KKN13201.1"/>
    <property type="molecule type" value="Genomic_DNA"/>
</dbReference>
<reference evidence="12" key="1">
    <citation type="journal article" date="2015" name="Nature">
        <title>Complex archaea that bridge the gap between prokaryotes and eukaryotes.</title>
        <authorList>
            <person name="Spang A."/>
            <person name="Saw J.H."/>
            <person name="Jorgensen S.L."/>
            <person name="Zaremba-Niedzwiedzka K."/>
            <person name="Martijn J."/>
            <person name="Lind A.E."/>
            <person name="van Eijk R."/>
            <person name="Schleper C."/>
            <person name="Guy L."/>
            <person name="Ettema T.J."/>
        </authorList>
    </citation>
    <scope>NUCLEOTIDE SEQUENCE</scope>
</reference>
<comment type="caution">
    <text evidence="12">The sequence shown here is derived from an EMBL/GenBank/DDBJ whole genome shotgun (WGS) entry which is preliminary data.</text>
</comment>
<keyword evidence="8" id="KW-0547">Nucleotide-binding</keyword>
<gene>
    <name evidence="12" type="ORF">LCGC14_1008770</name>
</gene>
<comment type="subcellular location">
    <subcellularLocation>
        <location evidence="1">Cytoplasm</location>
    </subcellularLocation>
</comment>
<dbReference type="PANTHER" id="PTHR21299:SF1">
    <property type="entry name" value="PANTOATE--BETA-ALANINE LIGASE"/>
    <property type="match status" value="1"/>
</dbReference>
<dbReference type="NCBIfam" id="TIGR00018">
    <property type="entry name" value="panC"/>
    <property type="match status" value="1"/>
</dbReference>
<dbReference type="GO" id="GO:0015940">
    <property type="term" value="P:pantothenate biosynthetic process"/>
    <property type="evidence" value="ECO:0007669"/>
    <property type="project" value="UniProtKB-UniPathway"/>
</dbReference>
<evidence type="ECO:0000256" key="6">
    <source>
        <dbReference type="ARBA" id="ARBA00022598"/>
    </source>
</evidence>
<dbReference type="GO" id="GO:0005829">
    <property type="term" value="C:cytosol"/>
    <property type="evidence" value="ECO:0007669"/>
    <property type="project" value="TreeGrafter"/>
</dbReference>